<organism evidence="11 12">
    <name type="scientific">candidate division TA06 bacterium DG_78</name>
    <dbReference type="NCBI Taxonomy" id="1703772"/>
    <lineage>
        <taxon>Bacteria</taxon>
        <taxon>Bacteria division TA06</taxon>
    </lineage>
</organism>
<evidence type="ECO:0000256" key="5">
    <source>
        <dbReference type="ARBA" id="ARBA00022723"/>
    </source>
</evidence>
<dbReference type="GO" id="GO:0008270">
    <property type="term" value="F:zinc ion binding"/>
    <property type="evidence" value="ECO:0007669"/>
    <property type="project" value="TreeGrafter"/>
</dbReference>
<dbReference type="InterPro" id="IPR036390">
    <property type="entry name" value="WH_DNA-bd_sf"/>
</dbReference>
<comment type="cofactor">
    <cofactor evidence="10">
        <name>Zn(2+)</name>
        <dbReference type="ChEBI" id="CHEBI:29105"/>
    </cofactor>
    <text evidence="10">Binds 1 zinc ion per subunit.</text>
</comment>
<name>A0A0S7YHY8_UNCT6</name>
<dbReference type="CDD" id="cd07153">
    <property type="entry name" value="Fur_like"/>
    <property type="match status" value="1"/>
</dbReference>
<keyword evidence="5 10" id="KW-0479">Metal-binding</keyword>
<protein>
    <recommendedName>
        <fullName evidence="13">Fur family transcriptional regulator</fullName>
    </recommendedName>
</protein>
<evidence type="ECO:0000256" key="7">
    <source>
        <dbReference type="ARBA" id="ARBA00023015"/>
    </source>
</evidence>
<keyword evidence="6 10" id="KW-0862">Zinc</keyword>
<evidence type="ECO:0000256" key="2">
    <source>
        <dbReference type="ARBA" id="ARBA00007957"/>
    </source>
</evidence>
<comment type="subcellular location">
    <subcellularLocation>
        <location evidence="1">Cytoplasm</location>
    </subcellularLocation>
</comment>
<keyword evidence="9" id="KW-0804">Transcription</keyword>
<evidence type="ECO:0000256" key="1">
    <source>
        <dbReference type="ARBA" id="ARBA00004496"/>
    </source>
</evidence>
<dbReference type="GO" id="GO:0000976">
    <property type="term" value="F:transcription cis-regulatory region binding"/>
    <property type="evidence" value="ECO:0007669"/>
    <property type="project" value="TreeGrafter"/>
</dbReference>
<keyword evidence="4" id="KW-0678">Repressor</keyword>
<dbReference type="InterPro" id="IPR036388">
    <property type="entry name" value="WH-like_DNA-bd_sf"/>
</dbReference>
<accession>A0A0S7YHY8</accession>
<dbReference type="GO" id="GO:0005737">
    <property type="term" value="C:cytoplasm"/>
    <property type="evidence" value="ECO:0007669"/>
    <property type="project" value="UniProtKB-SubCell"/>
</dbReference>
<reference evidence="11 12" key="1">
    <citation type="journal article" date="2015" name="Microbiome">
        <title>Genomic resolution of linkages in carbon, nitrogen, and sulfur cycling among widespread estuary sediment bacteria.</title>
        <authorList>
            <person name="Baker B.J."/>
            <person name="Lazar C.S."/>
            <person name="Teske A.P."/>
            <person name="Dick G.J."/>
        </authorList>
    </citation>
    <scope>NUCLEOTIDE SEQUENCE [LARGE SCALE GENOMIC DNA]</scope>
    <source>
        <strain evidence="11">DG_78</strain>
    </source>
</reference>
<dbReference type="EMBL" id="LJNI01000007">
    <property type="protein sequence ID" value="KPJ74344.1"/>
    <property type="molecule type" value="Genomic_DNA"/>
</dbReference>
<keyword evidence="8" id="KW-0238">DNA-binding</keyword>
<feature type="binding site" evidence="10">
    <location>
        <position position="99"/>
    </location>
    <ligand>
        <name>Zn(2+)</name>
        <dbReference type="ChEBI" id="CHEBI:29105"/>
    </ligand>
</feature>
<comment type="caution">
    <text evidence="11">The sequence shown here is derived from an EMBL/GenBank/DDBJ whole genome shotgun (WGS) entry which is preliminary data.</text>
</comment>
<dbReference type="GO" id="GO:0003700">
    <property type="term" value="F:DNA-binding transcription factor activity"/>
    <property type="evidence" value="ECO:0007669"/>
    <property type="project" value="InterPro"/>
</dbReference>
<evidence type="ECO:0000313" key="11">
    <source>
        <dbReference type="EMBL" id="KPJ74344.1"/>
    </source>
</evidence>
<evidence type="ECO:0000256" key="6">
    <source>
        <dbReference type="ARBA" id="ARBA00022833"/>
    </source>
</evidence>
<evidence type="ECO:0000256" key="3">
    <source>
        <dbReference type="ARBA" id="ARBA00022490"/>
    </source>
</evidence>
<dbReference type="Pfam" id="PF01475">
    <property type="entry name" value="FUR"/>
    <property type="match status" value="1"/>
</dbReference>
<gene>
    <name evidence="11" type="ORF">AMJ52_00905</name>
</gene>
<dbReference type="PANTHER" id="PTHR33202">
    <property type="entry name" value="ZINC UPTAKE REGULATION PROTEIN"/>
    <property type="match status" value="1"/>
</dbReference>
<dbReference type="Gene3D" id="1.10.10.10">
    <property type="entry name" value="Winged helix-like DNA-binding domain superfamily/Winged helix DNA-binding domain"/>
    <property type="match status" value="1"/>
</dbReference>
<proteinExistence type="inferred from homology"/>
<dbReference type="InterPro" id="IPR002481">
    <property type="entry name" value="FUR"/>
</dbReference>
<dbReference type="PANTHER" id="PTHR33202:SF8">
    <property type="entry name" value="PEROXIDE-RESPONSIVE REPRESSOR PERR"/>
    <property type="match status" value="1"/>
</dbReference>
<evidence type="ECO:0000256" key="9">
    <source>
        <dbReference type="ARBA" id="ARBA00023163"/>
    </source>
</evidence>
<keyword evidence="7" id="KW-0805">Transcription regulation</keyword>
<dbReference type="GO" id="GO:1900376">
    <property type="term" value="P:regulation of secondary metabolite biosynthetic process"/>
    <property type="evidence" value="ECO:0007669"/>
    <property type="project" value="TreeGrafter"/>
</dbReference>
<evidence type="ECO:0000313" key="12">
    <source>
        <dbReference type="Proteomes" id="UP000051012"/>
    </source>
</evidence>
<evidence type="ECO:0008006" key="13">
    <source>
        <dbReference type="Google" id="ProtNLM"/>
    </source>
</evidence>
<dbReference type="SUPFAM" id="SSF46785">
    <property type="entry name" value="Winged helix' DNA-binding domain"/>
    <property type="match status" value="1"/>
</dbReference>
<evidence type="ECO:0000256" key="4">
    <source>
        <dbReference type="ARBA" id="ARBA00022491"/>
    </source>
</evidence>
<dbReference type="Gene3D" id="3.30.1490.190">
    <property type="match status" value="1"/>
</dbReference>
<evidence type="ECO:0000256" key="10">
    <source>
        <dbReference type="PIRSR" id="PIRSR602481-1"/>
    </source>
</evidence>
<dbReference type="InterPro" id="IPR043135">
    <property type="entry name" value="Fur_C"/>
</dbReference>
<feature type="binding site" evidence="10">
    <location>
        <position position="133"/>
    </location>
    <ligand>
        <name>Zn(2+)</name>
        <dbReference type="ChEBI" id="CHEBI:29105"/>
    </ligand>
</feature>
<keyword evidence="3" id="KW-0963">Cytoplasm</keyword>
<evidence type="ECO:0000256" key="8">
    <source>
        <dbReference type="ARBA" id="ARBA00023125"/>
    </source>
</evidence>
<dbReference type="AlphaFoldDB" id="A0A0S7YHY8"/>
<sequence>MISNMERLKILLTEKGLKPTYQRLKILEYLDKHLDKHPTVDMIYEALANKIPTISMTTVYNTLNAFQEKGLVNPVTITGTEVRYDFLTLPHHHFLCKKCGKIIDIDIKCPIGDKKEIYGHRIDEFHRYIKGVCKYCLKKEKNKNKH</sequence>
<feature type="binding site" evidence="10">
    <location>
        <position position="136"/>
    </location>
    <ligand>
        <name>Zn(2+)</name>
        <dbReference type="ChEBI" id="CHEBI:29105"/>
    </ligand>
</feature>
<comment type="similarity">
    <text evidence="2">Belongs to the Fur family.</text>
</comment>
<dbReference type="Proteomes" id="UP000051012">
    <property type="component" value="Unassembled WGS sequence"/>
</dbReference>
<feature type="binding site" evidence="10">
    <location>
        <position position="96"/>
    </location>
    <ligand>
        <name>Zn(2+)</name>
        <dbReference type="ChEBI" id="CHEBI:29105"/>
    </ligand>
</feature>
<dbReference type="FunFam" id="1.10.10.10:FF:000007">
    <property type="entry name" value="Ferric uptake regulation protein"/>
    <property type="match status" value="1"/>
</dbReference>
<dbReference type="GO" id="GO:0045892">
    <property type="term" value="P:negative regulation of DNA-templated transcription"/>
    <property type="evidence" value="ECO:0007669"/>
    <property type="project" value="TreeGrafter"/>
</dbReference>